<dbReference type="EMBL" id="BAAATM010000022">
    <property type="protein sequence ID" value="GAA2555301.1"/>
    <property type="molecule type" value="Genomic_DNA"/>
</dbReference>
<sequence>MAMHPEQLLISAILNQGDHVTPGAMGITPSFFHAFPDEYKFIYEYVKTHRRTPSRMAFRQKFRNCQLSKTADDVAHFCNEVITNHAQAVILEDLQDVIELVKDGDVKKAISLMNRTAVQSGAMIGGSADNEDIITDNNFLYNEVKARQERRKLHGSAGIPTGFPTLDDRTGGIQPGQFWVIAARLGEGKSWTLVRMACAAIFGGYNVQYNSLEMLRADIAMRVITFVSSEHGQGLFKAIDQAHGMDFSLREYKQFLADLRNNVKAAFRVNDQSRGPISLATMEAQAQRHQPDIYYLDYLQLMNRMGNDEEDWQPMANISGGVKNFCNRYMIPVVTASQLNREAAKTRELAGPENIAESDAIGRDADVVVTMRQLSQRVIVMKLAKNRGATAGFVWYTEFLPNTGYFREIDFNRAQELMDEDKAAANEALPQSKVTMPNQSNGNGGFTPIRKSPLEKPDENPKPRRVIRRSTDS</sequence>
<feature type="compositionally biased region" description="Basic and acidic residues" evidence="1">
    <location>
        <begin position="452"/>
        <end position="462"/>
    </location>
</feature>
<gene>
    <name evidence="3" type="primary">dnaB_2</name>
    <name evidence="3" type="ORF">GCM10010423_65660</name>
</gene>
<reference evidence="4" key="1">
    <citation type="journal article" date="2019" name="Int. J. Syst. Evol. Microbiol.">
        <title>The Global Catalogue of Microorganisms (GCM) 10K type strain sequencing project: providing services to taxonomists for standard genome sequencing and annotation.</title>
        <authorList>
            <consortium name="The Broad Institute Genomics Platform"/>
            <consortium name="The Broad Institute Genome Sequencing Center for Infectious Disease"/>
            <person name="Wu L."/>
            <person name="Ma J."/>
        </authorList>
    </citation>
    <scope>NUCLEOTIDE SEQUENCE [LARGE SCALE GENOMIC DNA]</scope>
    <source>
        <strain evidence="4">JCM 6924</strain>
    </source>
</reference>
<feature type="compositionally biased region" description="Polar residues" evidence="1">
    <location>
        <begin position="432"/>
        <end position="441"/>
    </location>
</feature>
<dbReference type="Proteomes" id="UP001501095">
    <property type="component" value="Unassembled WGS sequence"/>
</dbReference>
<dbReference type="InterPro" id="IPR027417">
    <property type="entry name" value="P-loop_NTPase"/>
</dbReference>
<protein>
    <submittedName>
        <fullName evidence="3">Replicative DNA helicase</fullName>
    </submittedName>
</protein>
<feature type="region of interest" description="Disordered" evidence="1">
    <location>
        <begin position="426"/>
        <end position="473"/>
    </location>
</feature>
<evidence type="ECO:0000313" key="4">
    <source>
        <dbReference type="Proteomes" id="UP001501095"/>
    </source>
</evidence>
<accession>A0ABP6BC59</accession>
<keyword evidence="4" id="KW-1185">Reference proteome</keyword>
<keyword evidence="3" id="KW-0067">ATP-binding</keyword>
<dbReference type="InterPro" id="IPR007694">
    <property type="entry name" value="DNA_helicase_DnaB-like_C"/>
</dbReference>
<evidence type="ECO:0000256" key="1">
    <source>
        <dbReference type="SAM" id="MobiDB-lite"/>
    </source>
</evidence>
<evidence type="ECO:0000313" key="3">
    <source>
        <dbReference type="EMBL" id="GAA2555301.1"/>
    </source>
</evidence>
<keyword evidence="3" id="KW-0378">Hydrolase</keyword>
<evidence type="ECO:0000259" key="2">
    <source>
        <dbReference type="PROSITE" id="PS51199"/>
    </source>
</evidence>
<dbReference type="PROSITE" id="PS51199">
    <property type="entry name" value="SF4_HELICASE"/>
    <property type="match status" value="1"/>
</dbReference>
<dbReference type="GO" id="GO:0004386">
    <property type="term" value="F:helicase activity"/>
    <property type="evidence" value="ECO:0007669"/>
    <property type="project" value="UniProtKB-KW"/>
</dbReference>
<dbReference type="PANTHER" id="PTHR30153">
    <property type="entry name" value="REPLICATIVE DNA HELICASE DNAB"/>
    <property type="match status" value="1"/>
</dbReference>
<keyword evidence="3" id="KW-0347">Helicase</keyword>
<feature type="compositionally biased region" description="Basic residues" evidence="1">
    <location>
        <begin position="463"/>
        <end position="473"/>
    </location>
</feature>
<dbReference type="Pfam" id="PF03796">
    <property type="entry name" value="DnaB_C"/>
    <property type="match status" value="1"/>
</dbReference>
<feature type="domain" description="SF4 helicase" evidence="2">
    <location>
        <begin position="152"/>
        <end position="413"/>
    </location>
</feature>
<proteinExistence type="predicted"/>
<comment type="caution">
    <text evidence="3">The sequence shown here is derived from an EMBL/GenBank/DDBJ whole genome shotgun (WGS) entry which is preliminary data.</text>
</comment>
<dbReference type="SUPFAM" id="SSF52540">
    <property type="entry name" value="P-loop containing nucleoside triphosphate hydrolases"/>
    <property type="match status" value="1"/>
</dbReference>
<dbReference type="Gene3D" id="3.40.50.300">
    <property type="entry name" value="P-loop containing nucleotide triphosphate hydrolases"/>
    <property type="match status" value="1"/>
</dbReference>
<organism evidence="3 4">
    <name type="scientific">Streptomyces levis</name>
    <dbReference type="NCBI Taxonomy" id="285566"/>
    <lineage>
        <taxon>Bacteria</taxon>
        <taxon>Bacillati</taxon>
        <taxon>Actinomycetota</taxon>
        <taxon>Actinomycetes</taxon>
        <taxon>Kitasatosporales</taxon>
        <taxon>Streptomycetaceae</taxon>
        <taxon>Streptomyces</taxon>
    </lineage>
</organism>
<name>A0ABP6BC59_9ACTN</name>
<keyword evidence="3" id="KW-0547">Nucleotide-binding</keyword>
<dbReference type="PANTHER" id="PTHR30153:SF2">
    <property type="entry name" value="REPLICATIVE DNA HELICASE"/>
    <property type="match status" value="1"/>
</dbReference>